<reference evidence="9" key="2">
    <citation type="journal article" date="2023" name="IMA Fungus">
        <title>Comparative genomic study of the Penicillium genus elucidates a diverse pangenome and 15 lateral gene transfer events.</title>
        <authorList>
            <person name="Petersen C."/>
            <person name="Sorensen T."/>
            <person name="Nielsen M.R."/>
            <person name="Sondergaard T.E."/>
            <person name="Sorensen J.L."/>
            <person name="Fitzpatrick D.A."/>
            <person name="Frisvad J.C."/>
            <person name="Nielsen K.L."/>
        </authorList>
    </citation>
    <scope>NUCLEOTIDE SEQUENCE</scope>
    <source>
        <strain evidence="9">IBT 30761</strain>
    </source>
</reference>
<evidence type="ECO:0000256" key="4">
    <source>
        <dbReference type="ARBA" id="ARBA00023163"/>
    </source>
</evidence>
<evidence type="ECO:0000313" key="9">
    <source>
        <dbReference type="EMBL" id="KAJ5103255.1"/>
    </source>
</evidence>
<feature type="compositionally biased region" description="Low complexity" evidence="6">
    <location>
        <begin position="790"/>
        <end position="805"/>
    </location>
</feature>
<sequence length="924" mass="104091">MANTSSGGRRRCQRACEMCYRKKTKCELETSDSICMQCTRRGSRCVFPGISPVSETQQEEERDQYIQSLKDRLEKIETLLKTAGILHESDVTGDYLDDEIDAESPDDDQGNGHRRTRSLGNLSYRSSESNALSDYCEAAKYGGDLEGTPIFKAHESDDPRFFGRSCSLSILSRGGIEWIKNKTGDVSFLRLLSPDSVHDSPWSIWRPDVFHDLFASQVYRPLPPRSEVFSLMKDFFRTANRLFPIFHESTFMKMVEWQYTQQTCDDAARWASINMTICLAYEYRYSNSLKSEKDREKARMYFKNAMSVFTELALRRTDILSVQALLSMAFFLRGNSGTQSALPFITAAMRSCQRMGLHRDIPRPDLSIEDQEQRRRVFWVTFTVDQSTCLRAGNAPSQHPDDFDVPLPEELEEEKKDSEVASNIPFFRQLCRMALIKSRIFCRLYSAKALLKPPREIYQVVKELHAELEEWEKDYPFEEEPRQKVAETDFLFGFGSIGLRLVYYNALIMIHRIPLLLNYLISSREDPEELKSLSKAQASKSAVICVQAARDTLKLVNNMPWGDIAWLWSLLYYVFLAAATIFSNILRDTRHSSVREDLHSLNMAATFFATLVPGDGPANYAGFMTRMSANLERIARLAIEKDEKRARDPDDIDNGDQTPGAKRQHSRANSASQPKFRHRPTNLRTSMNSDTTGSYHYHTSEAPHASNPSATARSYMADFGIPESIEGLPPINSSGYVVPLSPSRIDFSVSTGISNQQQPESATGGYSGLGLSNMNNTTPDFNTIWIQPQQQSTTTNTATTLSSPQDQHQSPFSASSTNSTQIPESWQVPLTADWSYGDNLWSGLFPTEALVASGTVQDPGLPMPILSAESFLNADQANMSQSTGNPDITFGTDNMDYGFAPSTTQDQNPNQEGDLWPNGFLGLF</sequence>
<dbReference type="PANTHER" id="PTHR46910">
    <property type="entry name" value="TRANSCRIPTION FACTOR PDR1"/>
    <property type="match status" value="1"/>
</dbReference>
<dbReference type="PROSITE" id="PS50048">
    <property type="entry name" value="ZN2_CY6_FUNGAL_2"/>
    <property type="match status" value="1"/>
</dbReference>
<dbReference type="Proteomes" id="UP001149074">
    <property type="component" value="Unassembled WGS sequence"/>
</dbReference>
<dbReference type="SUPFAM" id="SSF57701">
    <property type="entry name" value="Zn2/Cys6 DNA-binding domain"/>
    <property type="match status" value="1"/>
</dbReference>
<keyword evidence="1" id="KW-0479">Metal-binding</keyword>
<feature type="region of interest" description="Disordered" evidence="6">
    <location>
        <begin position="97"/>
        <end position="120"/>
    </location>
</feature>
<feature type="domain" description="Zn(2)-C6 fungal-type" evidence="8">
    <location>
        <begin position="15"/>
        <end position="47"/>
    </location>
</feature>
<keyword evidence="7" id="KW-0812">Transmembrane</keyword>
<evidence type="ECO:0000256" key="3">
    <source>
        <dbReference type="ARBA" id="ARBA00023125"/>
    </source>
</evidence>
<evidence type="ECO:0000256" key="2">
    <source>
        <dbReference type="ARBA" id="ARBA00023015"/>
    </source>
</evidence>
<dbReference type="InterPro" id="IPR050987">
    <property type="entry name" value="AtrR-like"/>
</dbReference>
<dbReference type="CDD" id="cd12148">
    <property type="entry name" value="fungal_TF_MHR"/>
    <property type="match status" value="1"/>
</dbReference>
<keyword evidence="7" id="KW-1133">Transmembrane helix</keyword>
<dbReference type="InterPro" id="IPR007219">
    <property type="entry name" value="XnlR_reg_dom"/>
</dbReference>
<dbReference type="InterPro" id="IPR001138">
    <property type="entry name" value="Zn2Cys6_DnaBD"/>
</dbReference>
<dbReference type="AlphaFoldDB" id="A0A9W9FN43"/>
<accession>A0A9W9FN43</accession>
<feature type="transmembrane region" description="Helical" evidence="7">
    <location>
        <begin position="565"/>
        <end position="586"/>
    </location>
</feature>
<dbReference type="GO" id="GO:0000981">
    <property type="term" value="F:DNA-binding transcription factor activity, RNA polymerase II-specific"/>
    <property type="evidence" value="ECO:0007669"/>
    <property type="project" value="InterPro"/>
</dbReference>
<dbReference type="EMBL" id="JAPQKI010000004">
    <property type="protein sequence ID" value="KAJ5103255.1"/>
    <property type="molecule type" value="Genomic_DNA"/>
</dbReference>
<keyword evidence="7" id="KW-0472">Membrane</keyword>
<feature type="compositionally biased region" description="Basic and acidic residues" evidence="6">
    <location>
        <begin position="640"/>
        <end position="649"/>
    </location>
</feature>
<dbReference type="Gene3D" id="4.10.240.10">
    <property type="entry name" value="Zn(2)-C6 fungal-type DNA-binding domain"/>
    <property type="match status" value="1"/>
</dbReference>
<dbReference type="InterPro" id="IPR036864">
    <property type="entry name" value="Zn2-C6_fun-type_DNA-bd_sf"/>
</dbReference>
<feature type="region of interest" description="Disordered" evidence="6">
    <location>
        <begin position="640"/>
        <end position="709"/>
    </location>
</feature>
<keyword evidence="3" id="KW-0238">DNA-binding</keyword>
<feature type="compositionally biased region" description="Acidic residues" evidence="6">
    <location>
        <begin position="97"/>
        <end position="109"/>
    </location>
</feature>
<evidence type="ECO:0000256" key="5">
    <source>
        <dbReference type="ARBA" id="ARBA00023242"/>
    </source>
</evidence>
<comment type="caution">
    <text evidence="9">The sequence shown here is derived from an EMBL/GenBank/DDBJ whole genome shotgun (WGS) entry which is preliminary data.</text>
</comment>
<keyword evidence="10" id="KW-1185">Reference proteome</keyword>
<feature type="compositionally biased region" description="Polar residues" evidence="6">
    <location>
        <begin position="682"/>
        <end position="694"/>
    </location>
</feature>
<dbReference type="PANTHER" id="PTHR46910:SF2">
    <property type="entry name" value="ZN(II)2CYS6 TRANSCRIPTION FACTOR (EUROFUNG)"/>
    <property type="match status" value="1"/>
</dbReference>
<dbReference type="GO" id="GO:0006351">
    <property type="term" value="P:DNA-templated transcription"/>
    <property type="evidence" value="ECO:0007669"/>
    <property type="project" value="InterPro"/>
</dbReference>
<protein>
    <recommendedName>
        <fullName evidence="8">Zn(2)-C6 fungal-type domain-containing protein</fullName>
    </recommendedName>
</protein>
<dbReference type="GO" id="GO:0008270">
    <property type="term" value="F:zinc ion binding"/>
    <property type="evidence" value="ECO:0007669"/>
    <property type="project" value="InterPro"/>
</dbReference>
<proteinExistence type="predicted"/>
<keyword evidence="2" id="KW-0805">Transcription regulation</keyword>
<feature type="compositionally biased region" description="Polar residues" evidence="6">
    <location>
        <begin position="806"/>
        <end position="822"/>
    </location>
</feature>
<dbReference type="GO" id="GO:0003677">
    <property type="term" value="F:DNA binding"/>
    <property type="evidence" value="ECO:0007669"/>
    <property type="project" value="UniProtKB-KW"/>
</dbReference>
<keyword evidence="5" id="KW-0539">Nucleus</keyword>
<dbReference type="GeneID" id="81355257"/>
<dbReference type="OrthoDB" id="2123952at2759"/>
<gene>
    <name evidence="9" type="ORF">N7532_003784</name>
</gene>
<dbReference type="CDD" id="cd00067">
    <property type="entry name" value="GAL4"/>
    <property type="match status" value="1"/>
</dbReference>
<dbReference type="Pfam" id="PF04082">
    <property type="entry name" value="Fungal_trans"/>
    <property type="match status" value="1"/>
</dbReference>
<evidence type="ECO:0000313" key="10">
    <source>
        <dbReference type="Proteomes" id="UP001149074"/>
    </source>
</evidence>
<dbReference type="SMART" id="SM00906">
    <property type="entry name" value="Fungal_trans"/>
    <property type="match status" value="1"/>
</dbReference>
<reference evidence="9" key="1">
    <citation type="submission" date="2022-11" db="EMBL/GenBank/DDBJ databases">
        <authorList>
            <person name="Petersen C."/>
        </authorList>
    </citation>
    <scope>NUCLEOTIDE SEQUENCE</scope>
    <source>
        <strain evidence="9">IBT 30761</strain>
    </source>
</reference>
<evidence type="ECO:0000256" key="7">
    <source>
        <dbReference type="SAM" id="Phobius"/>
    </source>
</evidence>
<evidence type="ECO:0000259" key="8">
    <source>
        <dbReference type="PROSITE" id="PS50048"/>
    </source>
</evidence>
<evidence type="ECO:0000256" key="6">
    <source>
        <dbReference type="SAM" id="MobiDB-lite"/>
    </source>
</evidence>
<feature type="region of interest" description="Disordered" evidence="6">
    <location>
        <begin position="790"/>
        <end position="822"/>
    </location>
</feature>
<dbReference type="RefSeq" id="XP_056476635.1">
    <property type="nucleotide sequence ID" value="XM_056616278.1"/>
</dbReference>
<organism evidence="9 10">
    <name type="scientific">Penicillium argentinense</name>
    <dbReference type="NCBI Taxonomy" id="1131581"/>
    <lineage>
        <taxon>Eukaryota</taxon>
        <taxon>Fungi</taxon>
        <taxon>Dikarya</taxon>
        <taxon>Ascomycota</taxon>
        <taxon>Pezizomycotina</taxon>
        <taxon>Eurotiomycetes</taxon>
        <taxon>Eurotiomycetidae</taxon>
        <taxon>Eurotiales</taxon>
        <taxon>Aspergillaceae</taxon>
        <taxon>Penicillium</taxon>
    </lineage>
</organism>
<evidence type="ECO:0000256" key="1">
    <source>
        <dbReference type="ARBA" id="ARBA00022723"/>
    </source>
</evidence>
<keyword evidence="4" id="KW-0804">Transcription</keyword>
<name>A0A9W9FN43_9EURO</name>